<dbReference type="SUPFAM" id="SSF56281">
    <property type="entry name" value="Metallo-hydrolase/oxidoreductase"/>
    <property type="match status" value="1"/>
</dbReference>
<feature type="domain" description="Metallo-beta-lactamase" evidence="1">
    <location>
        <begin position="28"/>
        <end position="223"/>
    </location>
</feature>
<dbReference type="SMART" id="SM00849">
    <property type="entry name" value="Lactamase_B"/>
    <property type="match status" value="1"/>
</dbReference>
<proteinExistence type="predicted"/>
<dbReference type="CDD" id="cd07726">
    <property type="entry name" value="ST1585-like_MBL-fold"/>
    <property type="match status" value="1"/>
</dbReference>
<name>A0ABD6B3M7_9EURY</name>
<dbReference type="InterPro" id="IPR036866">
    <property type="entry name" value="RibonucZ/Hydroxyglut_hydro"/>
</dbReference>
<evidence type="ECO:0000313" key="2">
    <source>
        <dbReference type="EMBL" id="MFD1525527.1"/>
    </source>
</evidence>
<evidence type="ECO:0000313" key="3">
    <source>
        <dbReference type="Proteomes" id="UP001597111"/>
    </source>
</evidence>
<protein>
    <submittedName>
        <fullName evidence="2">MBL fold metallo-hydrolase</fullName>
    </submittedName>
</protein>
<dbReference type="InterPro" id="IPR037482">
    <property type="entry name" value="ST1585_MBL-fold"/>
</dbReference>
<dbReference type="Gene3D" id="3.60.15.10">
    <property type="entry name" value="Ribonuclease Z/Hydroxyacylglutathione hydrolase-like"/>
    <property type="match status" value="1"/>
</dbReference>
<keyword evidence="3" id="KW-1185">Reference proteome</keyword>
<dbReference type="InterPro" id="IPR001279">
    <property type="entry name" value="Metallo-B-lactamas"/>
</dbReference>
<accession>A0ABD6B3M7</accession>
<evidence type="ECO:0000259" key="1">
    <source>
        <dbReference type="SMART" id="SM00849"/>
    </source>
</evidence>
<dbReference type="Proteomes" id="UP001597111">
    <property type="component" value="Unassembled WGS sequence"/>
</dbReference>
<sequence>MAIGDVQAVAGTENVHYVDTGMYDTPQYGSVYIIDGERTAVVDSGTGGDYDALTGALDELGIDELDAVILTHVHLDHAGGAGHLLEDYPGAQAYVHERGARHLIDPERLVAGTKDAVGEQWQYYAEPVPIPEDRLTRLADGDAVDLGDRTLTAHEAPGHAPHQHVFHDAAAGIVYTGDASGIYVPEVDTIRETTPPPQFDLDQARRDASTITDLEPEILAFAHFGPRAYDEEMLQGYKRTLMEWVEAVRRKRAALADDDAVIEHFVAHADETAGAEVWGEEKAEAEMRLNTRGVLAYLRQKEA</sequence>
<dbReference type="InterPro" id="IPR050855">
    <property type="entry name" value="NDM-1-like"/>
</dbReference>
<dbReference type="Pfam" id="PF00753">
    <property type="entry name" value="Lactamase_B"/>
    <property type="match status" value="1"/>
</dbReference>
<reference evidence="2 3" key="1">
    <citation type="journal article" date="2019" name="Int. J. Syst. Evol. Microbiol.">
        <title>The Global Catalogue of Microorganisms (GCM) 10K type strain sequencing project: providing services to taxonomists for standard genome sequencing and annotation.</title>
        <authorList>
            <consortium name="The Broad Institute Genomics Platform"/>
            <consortium name="The Broad Institute Genome Sequencing Center for Infectious Disease"/>
            <person name="Wu L."/>
            <person name="Ma J."/>
        </authorList>
    </citation>
    <scope>NUCLEOTIDE SEQUENCE [LARGE SCALE GENOMIC DNA]</scope>
    <source>
        <strain evidence="2 3">CGMCC 1.12285</strain>
    </source>
</reference>
<gene>
    <name evidence="2" type="ORF">ACFR9S_04315</name>
</gene>
<dbReference type="RefSeq" id="WP_379731126.1">
    <property type="nucleotide sequence ID" value="NZ_JBHSWZ010000055.1"/>
</dbReference>
<organism evidence="2 3">
    <name type="scientific">Halolamina salina</name>
    <dbReference type="NCBI Taxonomy" id="1220023"/>
    <lineage>
        <taxon>Archaea</taxon>
        <taxon>Methanobacteriati</taxon>
        <taxon>Methanobacteriota</taxon>
        <taxon>Stenosarchaea group</taxon>
        <taxon>Halobacteria</taxon>
        <taxon>Halobacteriales</taxon>
        <taxon>Haloferacaceae</taxon>
    </lineage>
</organism>
<comment type="caution">
    <text evidence="2">The sequence shown here is derived from an EMBL/GenBank/DDBJ whole genome shotgun (WGS) entry which is preliminary data.</text>
</comment>
<dbReference type="AlphaFoldDB" id="A0ABD6B3M7"/>
<dbReference type="PANTHER" id="PTHR42951:SF4">
    <property type="entry name" value="ACYL-COENZYME A THIOESTERASE MBLAC2"/>
    <property type="match status" value="1"/>
</dbReference>
<dbReference type="PANTHER" id="PTHR42951">
    <property type="entry name" value="METALLO-BETA-LACTAMASE DOMAIN-CONTAINING"/>
    <property type="match status" value="1"/>
</dbReference>
<dbReference type="EMBL" id="JBHUDH010000034">
    <property type="protein sequence ID" value="MFD1525527.1"/>
    <property type="molecule type" value="Genomic_DNA"/>
</dbReference>